<protein>
    <submittedName>
        <fullName evidence="1">Uncharacterized protein</fullName>
    </submittedName>
</protein>
<name>A0ABP0L6B8_9DINO</name>
<proteinExistence type="predicted"/>
<dbReference type="EMBL" id="CAXAMN010011112">
    <property type="protein sequence ID" value="CAK9033744.1"/>
    <property type="molecule type" value="Genomic_DNA"/>
</dbReference>
<reference evidence="1 2" key="1">
    <citation type="submission" date="2024-02" db="EMBL/GenBank/DDBJ databases">
        <authorList>
            <person name="Chen Y."/>
            <person name="Shah S."/>
            <person name="Dougan E. K."/>
            <person name="Thang M."/>
            <person name="Chan C."/>
        </authorList>
    </citation>
    <scope>NUCLEOTIDE SEQUENCE [LARGE SCALE GENOMIC DNA]</scope>
</reference>
<evidence type="ECO:0000313" key="2">
    <source>
        <dbReference type="Proteomes" id="UP001642484"/>
    </source>
</evidence>
<keyword evidence="2" id="KW-1185">Reference proteome</keyword>
<accession>A0ABP0L6B8</accession>
<organism evidence="1 2">
    <name type="scientific">Durusdinium trenchii</name>
    <dbReference type="NCBI Taxonomy" id="1381693"/>
    <lineage>
        <taxon>Eukaryota</taxon>
        <taxon>Sar</taxon>
        <taxon>Alveolata</taxon>
        <taxon>Dinophyceae</taxon>
        <taxon>Suessiales</taxon>
        <taxon>Symbiodiniaceae</taxon>
        <taxon>Durusdinium</taxon>
    </lineage>
</organism>
<comment type="caution">
    <text evidence="1">The sequence shown here is derived from an EMBL/GenBank/DDBJ whole genome shotgun (WGS) entry which is preliminary data.</text>
</comment>
<evidence type="ECO:0000313" key="1">
    <source>
        <dbReference type="EMBL" id="CAK9033744.1"/>
    </source>
</evidence>
<dbReference type="Proteomes" id="UP001642484">
    <property type="component" value="Unassembled WGS sequence"/>
</dbReference>
<gene>
    <name evidence="1" type="ORF">CCMP2556_LOCUS19182</name>
</gene>
<sequence>MALVPFVVPEAAVHQSPLVQNADRNWACSLRAASMASQVALGASLFIGASRVRRGKKIARGSIGDSSRNIAVAERSNAERLQQMSARELKHELQIRGVDTQASPDKQLLLELGMESGIFPYSSGGRRRLSRISQVDEPPIVVALKQVTQDADLIPSGAGFTDGERLALPIWSDSHGPMWFLLDTSLKRSAVRASIAEELGSVGRPCSGLRFASEPVGSLDVQIVPDDSVVLGPDRANISGLLGVDFLHYFDLDLDLQRGICRAWPSGPALPRGFGLPDAVEIELFQDKGLLLVDAQLRGTVCSGTDTCGPPLRAVLDLGQTHSACNWVAAMQVGVRGPNDPCTRRAGEWNDVDGRPMDVHEADLGVELPGRVGGVLPGTRLCGGRLFWLAESLPILKRLGFIASDPMAVLGLDTVGRVRFAISAKHKRLWLPM</sequence>